<dbReference type="GO" id="GO:0016705">
    <property type="term" value="F:oxidoreductase activity, acting on paired donors, with incorporation or reduction of molecular oxygen"/>
    <property type="evidence" value="ECO:0007669"/>
    <property type="project" value="InterPro"/>
</dbReference>
<dbReference type="EMBL" id="BJWL01000011">
    <property type="protein sequence ID" value="GFY95900.1"/>
    <property type="molecule type" value="Genomic_DNA"/>
</dbReference>
<reference evidence="1 2" key="1">
    <citation type="submission" date="2019-07" db="EMBL/GenBank/DDBJ databases">
        <title>De Novo Assembly of kiwifruit Actinidia rufa.</title>
        <authorList>
            <person name="Sugita-Konishi S."/>
            <person name="Sato K."/>
            <person name="Mori E."/>
            <person name="Abe Y."/>
            <person name="Kisaki G."/>
            <person name="Hamano K."/>
            <person name="Suezawa K."/>
            <person name="Otani M."/>
            <person name="Fukuda T."/>
            <person name="Manabe T."/>
            <person name="Gomi K."/>
            <person name="Tabuchi M."/>
            <person name="Akimitsu K."/>
            <person name="Kataoka I."/>
        </authorList>
    </citation>
    <scope>NUCLEOTIDE SEQUENCE [LARGE SCALE GENOMIC DNA]</scope>
    <source>
        <strain evidence="2">cv. Fuchu</strain>
    </source>
</reference>
<keyword evidence="2" id="KW-1185">Reference proteome</keyword>
<dbReference type="OrthoDB" id="2789670at2759"/>
<dbReference type="SUPFAM" id="SSF48264">
    <property type="entry name" value="Cytochrome P450"/>
    <property type="match status" value="1"/>
</dbReference>
<accession>A0A7J0FB19</accession>
<dbReference type="AlphaFoldDB" id="A0A7J0FB19"/>
<dbReference type="GO" id="GO:0004497">
    <property type="term" value="F:monooxygenase activity"/>
    <property type="evidence" value="ECO:0007669"/>
    <property type="project" value="InterPro"/>
</dbReference>
<dbReference type="GO" id="GO:0005506">
    <property type="term" value="F:iron ion binding"/>
    <property type="evidence" value="ECO:0007669"/>
    <property type="project" value="InterPro"/>
</dbReference>
<evidence type="ECO:0000313" key="2">
    <source>
        <dbReference type="Proteomes" id="UP000585474"/>
    </source>
</evidence>
<dbReference type="Proteomes" id="UP000585474">
    <property type="component" value="Unassembled WGS sequence"/>
</dbReference>
<evidence type="ECO:0000313" key="1">
    <source>
        <dbReference type="EMBL" id="GFY95900.1"/>
    </source>
</evidence>
<name>A0A7J0FB19_9ERIC</name>
<proteinExistence type="predicted"/>
<organism evidence="1 2">
    <name type="scientific">Actinidia rufa</name>
    <dbReference type="NCBI Taxonomy" id="165716"/>
    <lineage>
        <taxon>Eukaryota</taxon>
        <taxon>Viridiplantae</taxon>
        <taxon>Streptophyta</taxon>
        <taxon>Embryophyta</taxon>
        <taxon>Tracheophyta</taxon>
        <taxon>Spermatophyta</taxon>
        <taxon>Magnoliopsida</taxon>
        <taxon>eudicotyledons</taxon>
        <taxon>Gunneridae</taxon>
        <taxon>Pentapetalae</taxon>
        <taxon>asterids</taxon>
        <taxon>Ericales</taxon>
        <taxon>Actinidiaceae</taxon>
        <taxon>Actinidia</taxon>
    </lineage>
</organism>
<dbReference type="GO" id="GO:0020037">
    <property type="term" value="F:heme binding"/>
    <property type="evidence" value="ECO:0007669"/>
    <property type="project" value="InterPro"/>
</dbReference>
<protein>
    <submittedName>
        <fullName evidence="1">Allene oxide synthase</fullName>
    </submittedName>
</protein>
<comment type="caution">
    <text evidence="1">The sequence shown here is derived from an EMBL/GenBank/DDBJ whole genome shotgun (WGS) entry which is preliminary data.</text>
</comment>
<dbReference type="InterPro" id="IPR036396">
    <property type="entry name" value="Cyt_P450_sf"/>
</dbReference>
<dbReference type="Gene3D" id="1.10.630.10">
    <property type="entry name" value="Cytochrome P450"/>
    <property type="match status" value="1"/>
</dbReference>
<gene>
    <name evidence="1" type="ORF">Acr_11g0002060</name>
</gene>
<sequence length="180" mass="20344">MASTSLLFATPRSPFTSRRCFTVRPITATLSKPTAKPAEPSKLPVRDVPGDYGLPFIGPIMDRLDYFYNQGRHKFFKSRMEKYKSTVFKANTPPGPFISQNHCSTARTSWCSSTSLKSEKKDLFSGTYMPSIDLTGGYRILSYLDLSEPYLPIVQTNPELHQNLCLKNLNYTSCQLAIQR</sequence>